<sequence>EYLVFALIWQIIKQGILGKVKIEKHPELQKLTNDKDIPPEDILLKWLNYHLKSCDNQIQVNNLTFDLKDSKILITLLKQLDNSLIDYVIEDEDDLKRAEKMLEMADKIGCRSFVTATDVVEGNEKLMLMFIANIFNKMTSVPMSEIELKLQETTIKQLQGTVELKDIELLTLQDQINSSNSEINVLNAKVKKLQQENQLLQECIEDQRKTNKSLSERLFCKTAAMDSLQEKYENVCKEYDDFKTKQEDSQVE</sequence>
<evidence type="ECO:0000256" key="2">
    <source>
        <dbReference type="ARBA" id="ARBA00023203"/>
    </source>
</evidence>
<dbReference type="InterPro" id="IPR036872">
    <property type="entry name" value="CH_dom_sf"/>
</dbReference>
<dbReference type="EMBL" id="ML005337">
    <property type="protein sequence ID" value="RKP18914.1"/>
    <property type="molecule type" value="Genomic_DNA"/>
</dbReference>
<dbReference type="GO" id="GO:0005737">
    <property type="term" value="C:cytoplasm"/>
    <property type="evidence" value="ECO:0007669"/>
    <property type="project" value="TreeGrafter"/>
</dbReference>
<dbReference type="GO" id="GO:0005884">
    <property type="term" value="C:actin filament"/>
    <property type="evidence" value="ECO:0007669"/>
    <property type="project" value="TreeGrafter"/>
</dbReference>
<dbReference type="InterPro" id="IPR039959">
    <property type="entry name" value="Fimbrin/Plastin"/>
</dbReference>
<dbReference type="Proteomes" id="UP000281549">
    <property type="component" value="Unassembled WGS sequence"/>
</dbReference>
<reference evidence="6" key="1">
    <citation type="journal article" date="2018" name="Nat. Microbiol.">
        <title>Leveraging single-cell genomics to expand the fungal tree of life.</title>
        <authorList>
            <person name="Ahrendt S.R."/>
            <person name="Quandt C.A."/>
            <person name="Ciobanu D."/>
            <person name="Clum A."/>
            <person name="Salamov A."/>
            <person name="Andreopoulos B."/>
            <person name="Cheng J.F."/>
            <person name="Woyke T."/>
            <person name="Pelin A."/>
            <person name="Henrissat B."/>
            <person name="Reynolds N.K."/>
            <person name="Benny G.L."/>
            <person name="Smith M.E."/>
            <person name="James T.Y."/>
            <person name="Grigoriev I.V."/>
        </authorList>
    </citation>
    <scope>NUCLEOTIDE SEQUENCE [LARGE SCALE GENOMIC DNA]</scope>
    <source>
        <strain evidence="6">CSF55</strain>
    </source>
</reference>
<dbReference type="Pfam" id="PF00307">
    <property type="entry name" value="CH"/>
    <property type="match status" value="1"/>
</dbReference>
<dbReference type="PANTHER" id="PTHR19961:SF18">
    <property type="entry name" value="FI19014P1"/>
    <property type="match status" value="1"/>
</dbReference>
<name>A0A4P9YHR1_ROZAC</name>
<keyword evidence="3" id="KW-0175">Coiled coil</keyword>
<dbReference type="SMART" id="SM00033">
    <property type="entry name" value="CH"/>
    <property type="match status" value="1"/>
</dbReference>
<evidence type="ECO:0000259" key="4">
    <source>
        <dbReference type="PROSITE" id="PS50021"/>
    </source>
</evidence>
<dbReference type="AlphaFoldDB" id="A0A4P9YHR1"/>
<evidence type="ECO:0000256" key="3">
    <source>
        <dbReference type="SAM" id="Coils"/>
    </source>
</evidence>
<dbReference type="Gene3D" id="1.10.418.10">
    <property type="entry name" value="Calponin-like domain"/>
    <property type="match status" value="1"/>
</dbReference>
<proteinExistence type="predicted"/>
<dbReference type="PANTHER" id="PTHR19961">
    <property type="entry name" value="FIMBRIN/PLASTIN"/>
    <property type="match status" value="1"/>
</dbReference>
<organism evidence="5 6">
    <name type="scientific">Rozella allomycis (strain CSF55)</name>
    <dbReference type="NCBI Taxonomy" id="988480"/>
    <lineage>
        <taxon>Eukaryota</taxon>
        <taxon>Fungi</taxon>
        <taxon>Fungi incertae sedis</taxon>
        <taxon>Cryptomycota</taxon>
        <taxon>Cryptomycota incertae sedis</taxon>
        <taxon>Rozella</taxon>
    </lineage>
</organism>
<dbReference type="GO" id="GO:0051015">
    <property type="term" value="F:actin filament binding"/>
    <property type="evidence" value="ECO:0007669"/>
    <property type="project" value="InterPro"/>
</dbReference>
<dbReference type="GO" id="GO:0051017">
    <property type="term" value="P:actin filament bundle assembly"/>
    <property type="evidence" value="ECO:0007669"/>
    <property type="project" value="InterPro"/>
</dbReference>
<keyword evidence="2" id="KW-0009">Actin-binding</keyword>
<gene>
    <name evidence="5" type="ORF">ROZALSC1DRAFT_29438</name>
</gene>
<feature type="coiled-coil region" evidence="3">
    <location>
        <begin position="169"/>
        <end position="245"/>
    </location>
</feature>
<evidence type="ECO:0000313" key="6">
    <source>
        <dbReference type="Proteomes" id="UP000281549"/>
    </source>
</evidence>
<dbReference type="GO" id="GO:0032432">
    <property type="term" value="C:actin filament bundle"/>
    <property type="evidence" value="ECO:0007669"/>
    <property type="project" value="TreeGrafter"/>
</dbReference>
<feature type="domain" description="Calponin-homology (CH)" evidence="4">
    <location>
        <begin position="37"/>
        <end position="139"/>
    </location>
</feature>
<dbReference type="InterPro" id="IPR001715">
    <property type="entry name" value="CH_dom"/>
</dbReference>
<dbReference type="PROSITE" id="PS50021">
    <property type="entry name" value="CH"/>
    <property type="match status" value="1"/>
</dbReference>
<evidence type="ECO:0000313" key="5">
    <source>
        <dbReference type="EMBL" id="RKP18914.1"/>
    </source>
</evidence>
<keyword evidence="1" id="KW-0677">Repeat</keyword>
<accession>A0A4P9YHR1</accession>
<evidence type="ECO:0000256" key="1">
    <source>
        <dbReference type="ARBA" id="ARBA00022737"/>
    </source>
</evidence>
<dbReference type="SUPFAM" id="SSF47576">
    <property type="entry name" value="Calponin-homology domain, CH-domain"/>
    <property type="match status" value="1"/>
</dbReference>
<dbReference type="Gene3D" id="1.20.5.170">
    <property type="match status" value="1"/>
</dbReference>
<dbReference type="GO" id="GO:0051639">
    <property type="term" value="P:actin filament network formation"/>
    <property type="evidence" value="ECO:0007669"/>
    <property type="project" value="TreeGrafter"/>
</dbReference>
<protein>
    <recommendedName>
        <fullName evidence="4">Calponin-homology (CH) domain-containing protein</fullName>
    </recommendedName>
</protein>
<feature type="non-terminal residue" evidence="5">
    <location>
        <position position="1"/>
    </location>
</feature>